<name>A0A401H259_9APHY</name>
<comment type="caution">
    <text evidence="6">The sequence shown here is derived from an EMBL/GenBank/DDBJ whole genome shotgun (WGS) entry which is preliminary data.</text>
</comment>
<sequence length="262" mass="29339">MSRLAQYLNRSSKLLRDSTSRMLRMSGADEPSRAPLTLFNLNSREDLQQFATGCDVDIGGLSTVHFDLDESSVLPGPNQTEVRRPTARFSGEMSLGVRSGLQGKIRGGYAGFRSKPRPTLFGEITNDVSNHQFLAMRLRVAGHPRTRNSYYVNIQTDGPITTDLWQHRLFFHRDDGGWEDIFIPFSDFVLTNVGEVSPEQIKMFRERVRTVGISMLGGNNGVSGPYELGVDSFRAVNHEDMPLAAIPKVEPSKGTQWERHPV</sequence>
<evidence type="ECO:0000313" key="6">
    <source>
        <dbReference type="EMBL" id="GBE88527.1"/>
    </source>
</evidence>
<dbReference type="GO" id="GO:0010257">
    <property type="term" value="P:NADH dehydrogenase complex assembly"/>
    <property type="evidence" value="ECO:0007669"/>
    <property type="project" value="TreeGrafter"/>
</dbReference>
<protein>
    <submittedName>
        <fullName evidence="6">Complex I intermediate-associated protein 30, mitochondrial</fullName>
    </submittedName>
</protein>
<dbReference type="GeneID" id="38785444"/>
<dbReference type="GO" id="GO:0006120">
    <property type="term" value="P:mitochondrial electron transport, NADH to ubiquinone"/>
    <property type="evidence" value="ECO:0007669"/>
    <property type="project" value="TreeGrafter"/>
</dbReference>
<dbReference type="InParanoid" id="A0A401H259"/>
<evidence type="ECO:0000256" key="1">
    <source>
        <dbReference type="ARBA" id="ARBA00004173"/>
    </source>
</evidence>
<dbReference type="RefSeq" id="XP_027619440.1">
    <property type="nucleotide sequence ID" value="XM_027763639.1"/>
</dbReference>
<dbReference type="InterPro" id="IPR008979">
    <property type="entry name" value="Galactose-bd-like_sf"/>
</dbReference>
<dbReference type="PANTHER" id="PTHR13194:SF18">
    <property type="entry name" value="COMPLEX I INTERMEDIATE-ASSOCIATED PROTEIN 30, MITOCHONDRIAL"/>
    <property type="match status" value="1"/>
</dbReference>
<feature type="domain" description="NADH:ubiquinone oxidoreductase intermediate-associated protein 30" evidence="5">
    <location>
        <begin position="39"/>
        <end position="229"/>
    </location>
</feature>
<keyword evidence="7" id="KW-1185">Reference proteome</keyword>
<evidence type="ECO:0000313" key="7">
    <source>
        <dbReference type="Proteomes" id="UP000287166"/>
    </source>
</evidence>
<dbReference type="InterPro" id="IPR013857">
    <property type="entry name" value="NADH-UbQ_OxRdtase-assoc_prot30"/>
</dbReference>
<organism evidence="6 7">
    <name type="scientific">Sparassis crispa</name>
    <dbReference type="NCBI Taxonomy" id="139825"/>
    <lineage>
        <taxon>Eukaryota</taxon>
        <taxon>Fungi</taxon>
        <taxon>Dikarya</taxon>
        <taxon>Basidiomycota</taxon>
        <taxon>Agaricomycotina</taxon>
        <taxon>Agaricomycetes</taxon>
        <taxon>Polyporales</taxon>
        <taxon>Sparassidaceae</taxon>
        <taxon>Sparassis</taxon>
    </lineage>
</organism>
<dbReference type="STRING" id="139825.A0A401H259"/>
<gene>
    <name evidence="6" type="ORF">SCP_1303430</name>
</gene>
<keyword evidence="4" id="KW-0143">Chaperone</keyword>
<evidence type="ECO:0000256" key="3">
    <source>
        <dbReference type="ARBA" id="ARBA00023128"/>
    </source>
</evidence>
<proteinExistence type="inferred from homology"/>
<dbReference type="GO" id="GO:0051082">
    <property type="term" value="F:unfolded protein binding"/>
    <property type="evidence" value="ECO:0007669"/>
    <property type="project" value="TreeGrafter"/>
</dbReference>
<comment type="subcellular location">
    <subcellularLocation>
        <location evidence="1">Mitochondrion</location>
    </subcellularLocation>
</comment>
<dbReference type="SUPFAM" id="SSF49785">
    <property type="entry name" value="Galactose-binding domain-like"/>
    <property type="match status" value="1"/>
</dbReference>
<evidence type="ECO:0000256" key="2">
    <source>
        <dbReference type="ARBA" id="ARBA00007884"/>
    </source>
</evidence>
<keyword evidence="3" id="KW-0496">Mitochondrion</keyword>
<reference evidence="6 7" key="1">
    <citation type="journal article" date="2018" name="Sci. Rep.">
        <title>Genome sequence of the cauliflower mushroom Sparassis crispa (Hanabiratake) and its association with beneficial usage.</title>
        <authorList>
            <person name="Kiyama R."/>
            <person name="Furutani Y."/>
            <person name="Kawaguchi K."/>
            <person name="Nakanishi T."/>
        </authorList>
    </citation>
    <scope>NUCLEOTIDE SEQUENCE [LARGE SCALE GENOMIC DNA]</scope>
</reference>
<dbReference type="GO" id="GO:0005739">
    <property type="term" value="C:mitochondrion"/>
    <property type="evidence" value="ECO:0007669"/>
    <property type="project" value="UniProtKB-SubCell"/>
</dbReference>
<evidence type="ECO:0000256" key="4">
    <source>
        <dbReference type="ARBA" id="ARBA00023186"/>
    </source>
</evidence>
<comment type="similarity">
    <text evidence="2">Belongs to the CIA30 family.</text>
</comment>
<dbReference type="EMBL" id="BFAD01000013">
    <property type="protein sequence ID" value="GBE88527.1"/>
    <property type="molecule type" value="Genomic_DNA"/>
</dbReference>
<dbReference type="Pfam" id="PF08547">
    <property type="entry name" value="CIA30"/>
    <property type="match status" value="1"/>
</dbReference>
<dbReference type="PANTHER" id="PTHR13194">
    <property type="entry name" value="COMPLEX I INTERMEDIATE-ASSOCIATED PROTEIN 30"/>
    <property type="match status" value="1"/>
</dbReference>
<dbReference type="Proteomes" id="UP000287166">
    <property type="component" value="Unassembled WGS sequence"/>
</dbReference>
<dbReference type="AlphaFoldDB" id="A0A401H259"/>
<evidence type="ECO:0000259" key="5">
    <source>
        <dbReference type="Pfam" id="PF08547"/>
    </source>
</evidence>
<accession>A0A401H259</accession>
<dbReference type="OrthoDB" id="42561at2759"/>
<dbReference type="InterPro" id="IPR039131">
    <property type="entry name" value="NDUFAF1"/>
</dbReference>